<dbReference type="AlphaFoldDB" id="A0A2N5GG08"/>
<evidence type="ECO:0000313" key="4">
    <source>
        <dbReference type="Proteomes" id="UP000234951"/>
    </source>
</evidence>
<feature type="transmembrane region" description="Helical" evidence="1">
    <location>
        <begin position="62"/>
        <end position="82"/>
    </location>
</feature>
<dbReference type="InterPro" id="IPR048147">
    <property type="entry name" value="CBO0543-like"/>
</dbReference>
<dbReference type="OrthoDB" id="2591789at2"/>
<reference evidence="3 5" key="2">
    <citation type="submission" date="2017-12" db="EMBL/GenBank/DDBJ databases">
        <title>Comparative Functional Genomics of Dry Heat Resistant strains isolated from the Viking Spacecraft.</title>
        <authorList>
            <person name="Seuylemezian A."/>
            <person name="Cooper K."/>
            <person name="Vaishampayan P."/>
        </authorList>
    </citation>
    <scope>NUCLEOTIDE SEQUENCE [LARGE SCALE GENOMIC DNA]</scope>
    <source>
        <strain evidence="3 5">ATCC 29669</strain>
    </source>
</reference>
<comment type="caution">
    <text evidence="2">The sequence shown here is derived from an EMBL/GenBank/DDBJ whole genome shotgun (WGS) entry which is preliminary data.</text>
</comment>
<proteinExistence type="predicted"/>
<gene>
    <name evidence="2" type="ORF">CU635_21915</name>
    <name evidence="3" type="ORF">CVD25_00635</name>
</gene>
<keyword evidence="5" id="KW-1185">Reference proteome</keyword>
<evidence type="ECO:0000313" key="2">
    <source>
        <dbReference type="EMBL" id="PLR79661.1"/>
    </source>
</evidence>
<protein>
    <submittedName>
        <fullName evidence="2">Uncharacterized protein</fullName>
    </submittedName>
</protein>
<dbReference type="NCBIfam" id="NF041644">
    <property type="entry name" value="CBO0543_fam"/>
    <property type="match status" value="1"/>
</dbReference>
<keyword evidence="1" id="KW-0472">Membrane</keyword>
<feature type="transmembrane region" description="Helical" evidence="1">
    <location>
        <begin position="159"/>
        <end position="182"/>
    </location>
</feature>
<evidence type="ECO:0000313" key="5">
    <source>
        <dbReference type="Proteomes" id="UP000235114"/>
    </source>
</evidence>
<keyword evidence="1" id="KW-0812">Transmembrane</keyword>
<dbReference type="Proteomes" id="UP000234951">
    <property type="component" value="Unassembled WGS sequence"/>
</dbReference>
<name>A0A2N5GG08_9BACI</name>
<feature type="transmembrane region" description="Helical" evidence="1">
    <location>
        <begin position="127"/>
        <end position="147"/>
    </location>
</feature>
<accession>A0A2N5GG08</accession>
<dbReference type="EMBL" id="PGVD01000002">
    <property type="protein sequence ID" value="PLS00853.1"/>
    <property type="molecule type" value="Genomic_DNA"/>
</dbReference>
<evidence type="ECO:0000256" key="1">
    <source>
        <dbReference type="SAM" id="Phobius"/>
    </source>
</evidence>
<feature type="transmembrane region" description="Helical" evidence="1">
    <location>
        <begin position="36"/>
        <end position="55"/>
    </location>
</feature>
<sequence length="189" mass="22333">MTANQKSFIEDLENTQLELSNKWIEYWNTYSNFGTWQFWTNLSFLLIPLIVLYFFIDKRKALLIGFYGFNVHVWFTYIDIIGGERAYWFYPYKVFPILPTGFALDVALVPVAYMLVYQWTLKHKKNYYLYILALCAVLAFVFKPLLVSLDLFELNRGANYFHLFLGYAIVAVISKIITNIFVSFEKNAK</sequence>
<evidence type="ECO:0000313" key="3">
    <source>
        <dbReference type="EMBL" id="PLS00853.1"/>
    </source>
</evidence>
<keyword evidence="1" id="KW-1133">Transmembrane helix</keyword>
<feature type="transmembrane region" description="Helical" evidence="1">
    <location>
        <begin position="94"/>
        <end position="115"/>
    </location>
</feature>
<reference evidence="2 4" key="1">
    <citation type="submission" date="2017-11" db="EMBL/GenBank/DDBJ databases">
        <title>Comparitive Functional Genomics of Dry Heat Resistant strains isolated from the Viking Spacecraft.</title>
        <authorList>
            <person name="Seuylemezian A."/>
            <person name="Cooper K."/>
            <person name="Vaishampayan P."/>
        </authorList>
    </citation>
    <scope>NUCLEOTIDE SEQUENCE [LARGE SCALE GENOMIC DNA]</scope>
    <source>
        <strain evidence="2 4">M4.6</strain>
    </source>
</reference>
<dbReference type="EMBL" id="PGVA01000082">
    <property type="protein sequence ID" value="PLR79661.1"/>
    <property type="molecule type" value="Genomic_DNA"/>
</dbReference>
<dbReference type="RefSeq" id="WP_101579495.1">
    <property type="nucleotide sequence ID" value="NZ_PGVA01000082.1"/>
</dbReference>
<dbReference type="Proteomes" id="UP000235114">
    <property type="component" value="Unassembled WGS sequence"/>
</dbReference>
<organism evidence="2 4">
    <name type="scientific">Bacillus canaveralius</name>
    <dbReference type="NCBI Taxonomy" id="1403243"/>
    <lineage>
        <taxon>Bacteria</taxon>
        <taxon>Bacillati</taxon>
        <taxon>Bacillota</taxon>
        <taxon>Bacilli</taxon>
        <taxon>Bacillales</taxon>
        <taxon>Bacillaceae</taxon>
        <taxon>Bacillus</taxon>
    </lineage>
</organism>